<dbReference type="InterPro" id="IPR027098">
    <property type="entry name" value="Na_channel_b1/b3"/>
</dbReference>
<keyword evidence="12 20" id="KW-0472">Membrane</keyword>
<evidence type="ECO:0000256" key="2">
    <source>
        <dbReference type="ARBA" id="ARBA00010404"/>
    </source>
</evidence>
<keyword evidence="4" id="KW-0894">Sodium channel</keyword>
<keyword evidence="3" id="KW-0813">Transport</keyword>
<comment type="subcellular location">
    <subcellularLocation>
        <location evidence="1">Cell membrane</location>
        <topology evidence="1">Single-pass type I membrane protein</topology>
    </subcellularLocation>
</comment>
<dbReference type="Gene3D" id="2.60.40.10">
    <property type="entry name" value="Immunoglobulins"/>
    <property type="match status" value="1"/>
</dbReference>
<dbReference type="Proteomes" id="UP001557470">
    <property type="component" value="Unassembled WGS sequence"/>
</dbReference>
<keyword evidence="16" id="KW-0407">Ion channel</keyword>
<keyword evidence="15" id="KW-0739">Sodium transport</keyword>
<gene>
    <name evidence="23" type="ORF">UPYG_G00197900</name>
</gene>
<evidence type="ECO:0000256" key="14">
    <source>
        <dbReference type="ARBA" id="ARBA00023180"/>
    </source>
</evidence>
<evidence type="ECO:0000256" key="8">
    <source>
        <dbReference type="ARBA" id="ARBA00022882"/>
    </source>
</evidence>
<sequence length="215" mass="24681">MRTRTRVQLHSILLLVLIVKLSIPVCVDVPSDTEAVVGTAMKLTCIACMKREEVNAKTKVDWYYVSPENKTEHIFKFNEQHSEGIGEWKGRLMWNGSKDLQELSISILNVTMDDAGIYNCVVFRQFSFDFYSPSDTKYLQINLVVKEEASDDTTAIYSEIMMYVLLVFLTFWLLVEMVYCYRKISKSDEQAQDTATNYLAIPSENKENLGVPVTE</sequence>
<keyword evidence="7 21" id="KW-0732">Signal</keyword>
<comment type="caution">
    <text evidence="23">The sequence shown here is derived from an EMBL/GenBank/DDBJ whole genome shotgun (WGS) entry which is preliminary data.</text>
</comment>
<name>A0ABD0WZQ4_UMBPY</name>
<dbReference type="InterPro" id="IPR003599">
    <property type="entry name" value="Ig_sub"/>
</dbReference>
<evidence type="ECO:0000256" key="1">
    <source>
        <dbReference type="ARBA" id="ARBA00004251"/>
    </source>
</evidence>
<dbReference type="PANTHER" id="PTHR10546">
    <property type="entry name" value="SODIUM CHANNEL SUBUNIT BETA-1 AND 3"/>
    <property type="match status" value="1"/>
</dbReference>
<dbReference type="PROSITE" id="PS50835">
    <property type="entry name" value="IG_LIKE"/>
    <property type="match status" value="1"/>
</dbReference>
<reference evidence="23 24" key="1">
    <citation type="submission" date="2024-06" db="EMBL/GenBank/DDBJ databases">
        <authorList>
            <person name="Pan Q."/>
            <person name="Wen M."/>
            <person name="Jouanno E."/>
            <person name="Zahm M."/>
            <person name="Klopp C."/>
            <person name="Cabau C."/>
            <person name="Louis A."/>
            <person name="Berthelot C."/>
            <person name="Parey E."/>
            <person name="Roest Crollius H."/>
            <person name="Montfort J."/>
            <person name="Robinson-Rechavi M."/>
            <person name="Bouchez O."/>
            <person name="Lampietro C."/>
            <person name="Lopez Roques C."/>
            <person name="Donnadieu C."/>
            <person name="Postlethwait J."/>
            <person name="Bobe J."/>
            <person name="Verreycken H."/>
            <person name="Guiguen Y."/>
        </authorList>
    </citation>
    <scope>NUCLEOTIDE SEQUENCE [LARGE SCALE GENOMIC DNA]</scope>
    <source>
        <strain evidence="23">Up_M1</strain>
        <tissue evidence="23">Testis</tissue>
    </source>
</reference>
<dbReference type="Pfam" id="PF07686">
    <property type="entry name" value="V-set"/>
    <property type="match status" value="1"/>
</dbReference>
<evidence type="ECO:0000313" key="24">
    <source>
        <dbReference type="Proteomes" id="UP001557470"/>
    </source>
</evidence>
<dbReference type="AlphaFoldDB" id="A0ABD0WZQ4"/>
<evidence type="ECO:0000256" key="6">
    <source>
        <dbReference type="ARBA" id="ARBA00022692"/>
    </source>
</evidence>
<dbReference type="EMBL" id="JAGEUA010000006">
    <property type="protein sequence ID" value="KAL0973026.1"/>
    <property type="molecule type" value="Genomic_DNA"/>
</dbReference>
<keyword evidence="9 20" id="KW-1133">Transmembrane helix</keyword>
<feature type="domain" description="Ig-like" evidence="22">
    <location>
        <begin position="24"/>
        <end position="122"/>
    </location>
</feature>
<keyword evidence="6 20" id="KW-0812">Transmembrane</keyword>
<feature type="chain" id="PRO_5044799165" description="Sodium channel regulatory subunit beta-3" evidence="21">
    <location>
        <begin position="25"/>
        <end position="215"/>
    </location>
</feature>
<evidence type="ECO:0000256" key="5">
    <source>
        <dbReference type="ARBA" id="ARBA00022475"/>
    </source>
</evidence>
<dbReference type="GO" id="GO:0005272">
    <property type="term" value="F:sodium channel activity"/>
    <property type="evidence" value="ECO:0007669"/>
    <property type="project" value="UniProtKB-KW"/>
</dbReference>
<evidence type="ECO:0000256" key="21">
    <source>
        <dbReference type="SAM" id="SignalP"/>
    </source>
</evidence>
<accession>A0ABD0WZQ4</accession>
<keyword evidence="11" id="KW-0406">Ion transport</keyword>
<evidence type="ECO:0000256" key="19">
    <source>
        <dbReference type="ARBA" id="ARBA00049669"/>
    </source>
</evidence>
<keyword evidence="13" id="KW-1015">Disulfide bond</keyword>
<evidence type="ECO:0000256" key="18">
    <source>
        <dbReference type="ARBA" id="ARBA00044530"/>
    </source>
</evidence>
<keyword evidence="14" id="KW-0325">Glycoprotein</keyword>
<evidence type="ECO:0000256" key="20">
    <source>
        <dbReference type="SAM" id="Phobius"/>
    </source>
</evidence>
<protein>
    <recommendedName>
        <fullName evidence="18">Sodium channel regulatory subunit beta-3</fullName>
    </recommendedName>
</protein>
<evidence type="ECO:0000256" key="4">
    <source>
        <dbReference type="ARBA" id="ARBA00022461"/>
    </source>
</evidence>
<evidence type="ECO:0000256" key="15">
    <source>
        <dbReference type="ARBA" id="ARBA00023201"/>
    </source>
</evidence>
<feature type="signal peptide" evidence="21">
    <location>
        <begin position="1"/>
        <end position="24"/>
    </location>
</feature>
<keyword evidence="8" id="KW-0851">Voltage-gated channel</keyword>
<dbReference type="InterPro" id="IPR007110">
    <property type="entry name" value="Ig-like_dom"/>
</dbReference>
<dbReference type="SUPFAM" id="SSF48726">
    <property type="entry name" value="Immunoglobulin"/>
    <property type="match status" value="1"/>
</dbReference>
<evidence type="ECO:0000259" key="22">
    <source>
        <dbReference type="PROSITE" id="PS50835"/>
    </source>
</evidence>
<keyword evidence="5" id="KW-1003">Cell membrane</keyword>
<organism evidence="23 24">
    <name type="scientific">Umbra pygmaea</name>
    <name type="common">Eastern mudminnow</name>
    <dbReference type="NCBI Taxonomy" id="75934"/>
    <lineage>
        <taxon>Eukaryota</taxon>
        <taxon>Metazoa</taxon>
        <taxon>Chordata</taxon>
        <taxon>Craniata</taxon>
        <taxon>Vertebrata</taxon>
        <taxon>Euteleostomi</taxon>
        <taxon>Actinopterygii</taxon>
        <taxon>Neopterygii</taxon>
        <taxon>Teleostei</taxon>
        <taxon>Protacanthopterygii</taxon>
        <taxon>Esociformes</taxon>
        <taxon>Umbridae</taxon>
        <taxon>Umbra</taxon>
    </lineage>
</organism>
<evidence type="ECO:0000313" key="23">
    <source>
        <dbReference type="EMBL" id="KAL0973026.1"/>
    </source>
</evidence>
<dbReference type="SMART" id="SM00409">
    <property type="entry name" value="IG"/>
    <property type="match status" value="1"/>
</dbReference>
<evidence type="ECO:0000256" key="9">
    <source>
        <dbReference type="ARBA" id="ARBA00022989"/>
    </source>
</evidence>
<evidence type="ECO:0000256" key="17">
    <source>
        <dbReference type="ARBA" id="ARBA00023319"/>
    </source>
</evidence>
<dbReference type="GO" id="GO:0005886">
    <property type="term" value="C:plasma membrane"/>
    <property type="evidence" value="ECO:0007669"/>
    <property type="project" value="UniProtKB-SubCell"/>
</dbReference>
<keyword evidence="17" id="KW-0393">Immunoglobulin domain</keyword>
<proteinExistence type="inferred from homology"/>
<evidence type="ECO:0000256" key="7">
    <source>
        <dbReference type="ARBA" id="ARBA00022729"/>
    </source>
</evidence>
<keyword evidence="24" id="KW-1185">Reference proteome</keyword>
<evidence type="ECO:0000256" key="13">
    <source>
        <dbReference type="ARBA" id="ARBA00023157"/>
    </source>
</evidence>
<evidence type="ECO:0000256" key="11">
    <source>
        <dbReference type="ARBA" id="ARBA00023065"/>
    </source>
</evidence>
<comment type="subunit">
    <text evidence="19">A voltage-gated sodium (Nav) channel consists of an ion-conducting pore-forming alpha subunit functional on its own that is regulated by one or more beta subunits. Forms homodimers and homotrimers. SCN3B is non-covalently associated with alpha subunits and induces the formation of alpha subunit oligomers, including trimers. Interacts with SCN5A/Nav1.5; regulatory subunit of SCN5A/Nav1.5. Interacts with SCN7A/Nav2.1; probable regulatory subunit of SCN7A/Nav2.1. Interacts with SCN10A; regulatory subunit of SCN10A/Nav1.8. Interacts with NFASC; probably involved in targeting the sodium channels to the nodes of Ranvier.</text>
</comment>
<dbReference type="PANTHER" id="PTHR10546:SF1">
    <property type="entry name" value="SODIUM CHANNEL SUBUNIT BETA-3"/>
    <property type="match status" value="1"/>
</dbReference>
<comment type="similarity">
    <text evidence="2">Belongs to the sodium channel auxiliary subunit SCN3B (TC 8.A.17) family.</text>
</comment>
<dbReference type="InterPro" id="IPR013106">
    <property type="entry name" value="Ig_V-set"/>
</dbReference>
<evidence type="ECO:0000256" key="3">
    <source>
        <dbReference type="ARBA" id="ARBA00022448"/>
    </source>
</evidence>
<evidence type="ECO:0000256" key="10">
    <source>
        <dbReference type="ARBA" id="ARBA00023053"/>
    </source>
</evidence>
<keyword evidence="10" id="KW-0915">Sodium</keyword>
<dbReference type="InterPro" id="IPR013783">
    <property type="entry name" value="Ig-like_fold"/>
</dbReference>
<feature type="transmembrane region" description="Helical" evidence="20">
    <location>
        <begin position="160"/>
        <end position="181"/>
    </location>
</feature>
<dbReference type="InterPro" id="IPR036179">
    <property type="entry name" value="Ig-like_dom_sf"/>
</dbReference>
<evidence type="ECO:0000256" key="12">
    <source>
        <dbReference type="ARBA" id="ARBA00023136"/>
    </source>
</evidence>
<evidence type="ECO:0000256" key="16">
    <source>
        <dbReference type="ARBA" id="ARBA00023303"/>
    </source>
</evidence>
<dbReference type="FunFam" id="2.60.40.10:FF:000375">
    <property type="entry name" value="Sodium channel beta 1 subunit"/>
    <property type="match status" value="1"/>
</dbReference>
<dbReference type="GO" id="GO:0034702">
    <property type="term" value="C:monoatomic ion channel complex"/>
    <property type="evidence" value="ECO:0007669"/>
    <property type="project" value="UniProtKB-KW"/>
</dbReference>